<dbReference type="AlphaFoldDB" id="A0A1V4IQC4"/>
<gene>
    <name evidence="1" type="ORF">CLORY_18390</name>
</gene>
<dbReference type="RefSeq" id="WP_079423542.1">
    <property type="nucleotide sequence ID" value="NZ_MZGV01000016.1"/>
</dbReference>
<evidence type="ECO:0000313" key="1">
    <source>
        <dbReference type="EMBL" id="OPJ62231.1"/>
    </source>
</evidence>
<dbReference type="STRING" id="1450648.CLORY_18390"/>
<protein>
    <recommendedName>
        <fullName evidence="3">HD domain protein</fullName>
    </recommendedName>
</protein>
<proteinExistence type="predicted"/>
<dbReference type="OrthoDB" id="360187at2"/>
<dbReference type="Gene3D" id="1.10.3210.10">
    <property type="entry name" value="Hypothetical protein af1432"/>
    <property type="match status" value="1"/>
</dbReference>
<comment type="caution">
    <text evidence="1">The sequence shown here is derived from an EMBL/GenBank/DDBJ whole genome shotgun (WGS) entry which is preliminary data.</text>
</comment>
<keyword evidence="2" id="KW-1185">Reference proteome</keyword>
<name>A0A1V4IQC4_9CLOT</name>
<evidence type="ECO:0000313" key="2">
    <source>
        <dbReference type="Proteomes" id="UP000190080"/>
    </source>
</evidence>
<reference evidence="1 2" key="1">
    <citation type="submission" date="2017-03" db="EMBL/GenBank/DDBJ databases">
        <title>Genome sequence of Clostridium oryzae DSM 28571.</title>
        <authorList>
            <person name="Poehlein A."/>
            <person name="Daniel R."/>
        </authorList>
    </citation>
    <scope>NUCLEOTIDE SEQUENCE [LARGE SCALE GENOMIC DNA]</scope>
    <source>
        <strain evidence="1 2">DSM 28571</strain>
    </source>
</reference>
<dbReference type="Proteomes" id="UP000190080">
    <property type="component" value="Unassembled WGS sequence"/>
</dbReference>
<dbReference type="SUPFAM" id="SSF109604">
    <property type="entry name" value="HD-domain/PDEase-like"/>
    <property type="match status" value="1"/>
</dbReference>
<dbReference type="EMBL" id="MZGV01000016">
    <property type="protein sequence ID" value="OPJ62231.1"/>
    <property type="molecule type" value="Genomic_DNA"/>
</dbReference>
<evidence type="ECO:0008006" key="3">
    <source>
        <dbReference type="Google" id="ProtNLM"/>
    </source>
</evidence>
<accession>A0A1V4IQC4</accession>
<organism evidence="1 2">
    <name type="scientific">Clostridium oryzae</name>
    <dbReference type="NCBI Taxonomy" id="1450648"/>
    <lineage>
        <taxon>Bacteria</taxon>
        <taxon>Bacillati</taxon>
        <taxon>Bacillota</taxon>
        <taxon>Clostridia</taxon>
        <taxon>Eubacteriales</taxon>
        <taxon>Clostridiaceae</taxon>
        <taxon>Clostridium</taxon>
    </lineage>
</organism>
<sequence>MKFLIKSNTLASDLNNEFYSCIEDLLEDDLVQQMRLFKQHCNTNCLDHCIYVAYFSYVICKTFGFDFSSAARGGLLHDLFLYDWRTTKLNRGKHAFRHPQIALDNAKTILDLNLIEQDIIKKHMWPLTIIPPRYKEAFIICMVDKYCAILEILDYYINK</sequence>